<dbReference type="PANTHER" id="PTHR31945:SF27">
    <property type="entry name" value="TRANSCRIPTION FACTOR BHLH35-LIKE PROTEIN"/>
    <property type="match status" value="1"/>
</dbReference>
<evidence type="ECO:0000259" key="3">
    <source>
        <dbReference type="Pfam" id="PF22754"/>
    </source>
</evidence>
<gene>
    <name evidence="4" type="ORF">HS088_TW14G00394</name>
</gene>
<keyword evidence="5" id="KW-1185">Reference proteome</keyword>
<dbReference type="EMBL" id="JAAARO010000014">
    <property type="protein sequence ID" value="KAF5736256.1"/>
    <property type="molecule type" value="Genomic_DNA"/>
</dbReference>
<evidence type="ECO:0000313" key="4">
    <source>
        <dbReference type="EMBL" id="KAF5736256.1"/>
    </source>
</evidence>
<dbReference type="GO" id="GO:0043565">
    <property type="term" value="F:sequence-specific DNA binding"/>
    <property type="evidence" value="ECO:0007669"/>
    <property type="project" value="TreeGrafter"/>
</dbReference>
<name>A0A7J7CQV8_TRIWF</name>
<comment type="subcellular location">
    <subcellularLocation>
        <location evidence="1">Nucleus</location>
    </subcellularLocation>
</comment>
<protein>
    <recommendedName>
        <fullName evidence="3">Plant bHLH transcription factor ACT-like domain-containing protein</fullName>
    </recommendedName>
</protein>
<reference evidence="4 5" key="1">
    <citation type="journal article" date="2020" name="Nat. Commun.">
        <title>Genome of Tripterygium wilfordii and identification of cytochrome P450 involved in triptolide biosynthesis.</title>
        <authorList>
            <person name="Tu L."/>
            <person name="Su P."/>
            <person name="Zhang Z."/>
            <person name="Gao L."/>
            <person name="Wang J."/>
            <person name="Hu T."/>
            <person name="Zhou J."/>
            <person name="Zhang Y."/>
            <person name="Zhao Y."/>
            <person name="Liu Y."/>
            <person name="Song Y."/>
            <person name="Tong Y."/>
            <person name="Lu Y."/>
            <person name="Yang J."/>
            <person name="Xu C."/>
            <person name="Jia M."/>
            <person name="Peters R.J."/>
            <person name="Huang L."/>
            <person name="Gao W."/>
        </authorList>
    </citation>
    <scope>NUCLEOTIDE SEQUENCE [LARGE SCALE GENOMIC DNA]</scope>
    <source>
        <strain evidence="5">cv. XIE 37</strain>
        <tissue evidence="4">Leaf</tissue>
    </source>
</reference>
<dbReference type="Proteomes" id="UP000593562">
    <property type="component" value="Unassembled WGS sequence"/>
</dbReference>
<evidence type="ECO:0000313" key="5">
    <source>
        <dbReference type="Proteomes" id="UP000593562"/>
    </source>
</evidence>
<organism evidence="4 5">
    <name type="scientific">Tripterygium wilfordii</name>
    <name type="common">Thunder God vine</name>
    <dbReference type="NCBI Taxonomy" id="458696"/>
    <lineage>
        <taxon>Eukaryota</taxon>
        <taxon>Viridiplantae</taxon>
        <taxon>Streptophyta</taxon>
        <taxon>Embryophyta</taxon>
        <taxon>Tracheophyta</taxon>
        <taxon>Spermatophyta</taxon>
        <taxon>Magnoliopsida</taxon>
        <taxon>eudicotyledons</taxon>
        <taxon>Gunneridae</taxon>
        <taxon>Pentapetalae</taxon>
        <taxon>rosids</taxon>
        <taxon>fabids</taxon>
        <taxon>Celastrales</taxon>
        <taxon>Celastraceae</taxon>
        <taxon>Tripterygium</taxon>
    </lineage>
</organism>
<sequence length="164" mass="18717">MACRQQKRKAVLMRKRLHILRALTCSKSVTRLSIITDALLYIYNLKLKLEKTMKEYLNLIATRRSYLNLLKHGKEVKVEKLGNNEFVIRVTCERRGDHILVSILEAFEEMGVCVLQARVSCNHYFSMEAIAVANDDQALEVRDISQAILKAIDKPVGEGVVNTN</sequence>
<dbReference type="InParanoid" id="A0A7J7CQV8"/>
<dbReference type="InterPro" id="IPR051358">
    <property type="entry name" value="TF_AMS/ICE1/BHLH6-like"/>
</dbReference>
<dbReference type="PANTHER" id="PTHR31945">
    <property type="entry name" value="TRANSCRIPTION FACTOR SCREAM2-RELATED"/>
    <property type="match status" value="1"/>
</dbReference>
<accession>A0A7J7CQV8</accession>
<dbReference type="AlphaFoldDB" id="A0A7J7CQV8"/>
<dbReference type="InterPro" id="IPR054502">
    <property type="entry name" value="bHLH-TF_ACT-like_plant"/>
</dbReference>
<dbReference type="OrthoDB" id="1057417at2759"/>
<comment type="caution">
    <text evidence="4">The sequence shown here is derived from an EMBL/GenBank/DDBJ whole genome shotgun (WGS) entry which is preliminary data.</text>
</comment>
<feature type="domain" description="Plant bHLH transcription factor ACT-like" evidence="3">
    <location>
        <begin position="75"/>
        <end position="152"/>
    </location>
</feature>
<dbReference type="GO" id="GO:0003700">
    <property type="term" value="F:DNA-binding transcription factor activity"/>
    <property type="evidence" value="ECO:0007669"/>
    <property type="project" value="TreeGrafter"/>
</dbReference>
<dbReference type="Pfam" id="PF22754">
    <property type="entry name" value="bHLH-TF_ACT-like_plant"/>
    <property type="match status" value="1"/>
</dbReference>
<evidence type="ECO:0000256" key="2">
    <source>
        <dbReference type="ARBA" id="ARBA00023242"/>
    </source>
</evidence>
<evidence type="ECO:0000256" key="1">
    <source>
        <dbReference type="ARBA" id="ARBA00004123"/>
    </source>
</evidence>
<proteinExistence type="predicted"/>
<dbReference type="GO" id="GO:0005634">
    <property type="term" value="C:nucleus"/>
    <property type="evidence" value="ECO:0007669"/>
    <property type="project" value="UniProtKB-SubCell"/>
</dbReference>
<keyword evidence="2" id="KW-0539">Nucleus</keyword>